<dbReference type="Proteomes" id="UP000654471">
    <property type="component" value="Unassembled WGS sequence"/>
</dbReference>
<dbReference type="InterPro" id="IPR044668">
    <property type="entry name" value="PuuD-like"/>
</dbReference>
<evidence type="ECO:0000313" key="3">
    <source>
        <dbReference type="Proteomes" id="UP000654471"/>
    </source>
</evidence>
<dbReference type="Gene3D" id="3.40.50.880">
    <property type="match status" value="1"/>
</dbReference>
<proteinExistence type="predicted"/>
<evidence type="ECO:0000313" key="2">
    <source>
        <dbReference type="EMBL" id="GGU78842.1"/>
    </source>
</evidence>
<dbReference type="SUPFAM" id="SSF52317">
    <property type="entry name" value="Class I glutamine amidotransferase-like"/>
    <property type="match status" value="1"/>
</dbReference>
<evidence type="ECO:0000256" key="1">
    <source>
        <dbReference type="SAM" id="MobiDB-lite"/>
    </source>
</evidence>
<dbReference type="PANTHER" id="PTHR43235:SF1">
    <property type="entry name" value="GLUTAMINE AMIDOTRANSFERASE PB2B2.05-RELATED"/>
    <property type="match status" value="1"/>
</dbReference>
<sequence>MSQPLIGISTYQEEAQWGVWTLPAALVPAGYPRLVRRSGGLPALLPPGDPETAAATVARLDGLVIAGGADVAPARYGAEPDPRTGPPALERDAWELALIEAALAGGVPLLGICRGLQLLNVALGGTLVQHLDGHAGPPGVFARHEVTSVPGTVLGSALPGTVAVPTYHHQAVDRLGRGLLAAAHAEDGTVEAVELPDARAFTLAVQWHPEAGDDTRVMDALVAAAGGAAPATAPTHDGPPTARAACGVTHTAAVSPPHPRKSSATPTSTTRLSGASDRQRWVIPPEQ</sequence>
<keyword evidence="3" id="KW-1185">Reference proteome</keyword>
<organism evidence="2 3">
    <name type="scientific">Streptomyces albospinus</name>
    <dbReference type="NCBI Taxonomy" id="285515"/>
    <lineage>
        <taxon>Bacteria</taxon>
        <taxon>Bacillati</taxon>
        <taxon>Actinomycetota</taxon>
        <taxon>Actinomycetes</taxon>
        <taxon>Kitasatosporales</taxon>
        <taxon>Streptomycetaceae</taxon>
        <taxon>Streptomyces</taxon>
    </lineage>
</organism>
<feature type="compositionally biased region" description="Polar residues" evidence="1">
    <location>
        <begin position="262"/>
        <end position="273"/>
    </location>
</feature>
<dbReference type="InterPro" id="IPR011697">
    <property type="entry name" value="Peptidase_C26"/>
</dbReference>
<accession>A0ABQ2VCY8</accession>
<dbReference type="Pfam" id="PF07722">
    <property type="entry name" value="Peptidase_C26"/>
    <property type="match status" value="1"/>
</dbReference>
<dbReference type="PROSITE" id="PS51273">
    <property type="entry name" value="GATASE_TYPE_1"/>
    <property type="match status" value="1"/>
</dbReference>
<gene>
    <name evidence="2" type="ORF">GCM10010211_50950</name>
</gene>
<dbReference type="InterPro" id="IPR029062">
    <property type="entry name" value="Class_I_gatase-like"/>
</dbReference>
<dbReference type="CDD" id="cd01745">
    <property type="entry name" value="GATase1_2"/>
    <property type="match status" value="1"/>
</dbReference>
<feature type="region of interest" description="Disordered" evidence="1">
    <location>
        <begin position="250"/>
        <end position="287"/>
    </location>
</feature>
<dbReference type="GO" id="GO:0016787">
    <property type="term" value="F:hydrolase activity"/>
    <property type="evidence" value="ECO:0007669"/>
    <property type="project" value="UniProtKB-KW"/>
</dbReference>
<dbReference type="EMBL" id="BMRP01000019">
    <property type="protein sequence ID" value="GGU78842.1"/>
    <property type="molecule type" value="Genomic_DNA"/>
</dbReference>
<protein>
    <submittedName>
        <fullName evidence="2">Gamma-glutamyl-gamma-aminobutyrate hydrolase</fullName>
    </submittedName>
</protein>
<reference evidence="3" key="1">
    <citation type="journal article" date="2019" name="Int. J. Syst. Evol. Microbiol.">
        <title>The Global Catalogue of Microorganisms (GCM) 10K type strain sequencing project: providing services to taxonomists for standard genome sequencing and annotation.</title>
        <authorList>
            <consortium name="The Broad Institute Genomics Platform"/>
            <consortium name="The Broad Institute Genome Sequencing Center for Infectious Disease"/>
            <person name="Wu L."/>
            <person name="Ma J."/>
        </authorList>
    </citation>
    <scope>NUCLEOTIDE SEQUENCE [LARGE SCALE GENOMIC DNA]</scope>
    <source>
        <strain evidence="3">JCM 3399</strain>
    </source>
</reference>
<name>A0ABQ2VCY8_9ACTN</name>
<comment type="caution">
    <text evidence="2">The sequence shown here is derived from an EMBL/GenBank/DDBJ whole genome shotgun (WGS) entry which is preliminary data.</text>
</comment>
<keyword evidence="2" id="KW-0378">Hydrolase</keyword>
<dbReference type="PANTHER" id="PTHR43235">
    <property type="entry name" value="GLUTAMINE AMIDOTRANSFERASE PB2B2.05-RELATED"/>
    <property type="match status" value="1"/>
</dbReference>